<keyword evidence="2" id="KW-1185">Reference proteome</keyword>
<protein>
    <submittedName>
        <fullName evidence="1">DUF29 domain-containing protein</fullName>
    </submittedName>
</protein>
<evidence type="ECO:0000313" key="1">
    <source>
        <dbReference type="EMBL" id="UJS26354.1"/>
    </source>
</evidence>
<dbReference type="Pfam" id="PF01724">
    <property type="entry name" value="DUF29"/>
    <property type="match status" value="1"/>
</dbReference>
<dbReference type="RefSeq" id="WP_236501736.1">
    <property type="nucleotide sequence ID" value="NZ_CP091244.1"/>
</dbReference>
<dbReference type="PANTHER" id="PTHR34235">
    <property type="entry name" value="SLR1203 PROTEIN-RELATED"/>
    <property type="match status" value="1"/>
</dbReference>
<dbReference type="Gene3D" id="1.20.1220.20">
    <property type="entry name" value="Uncharcterised protein PF01724"/>
    <property type="match status" value="1"/>
</dbReference>
<proteinExistence type="predicted"/>
<dbReference type="EMBL" id="CP091244">
    <property type="protein sequence ID" value="UJS26354.1"/>
    <property type="molecule type" value="Genomic_DNA"/>
</dbReference>
<organism evidence="1 2">
    <name type="scientific">Thiothrix winogradskyi</name>
    <dbReference type="NCBI Taxonomy" id="96472"/>
    <lineage>
        <taxon>Bacteria</taxon>
        <taxon>Pseudomonadati</taxon>
        <taxon>Pseudomonadota</taxon>
        <taxon>Gammaproteobacteria</taxon>
        <taxon>Thiotrichales</taxon>
        <taxon>Thiotrichaceae</taxon>
        <taxon>Thiothrix</taxon>
    </lineage>
</organism>
<dbReference type="Proteomes" id="UP001054801">
    <property type="component" value="Chromosome"/>
</dbReference>
<sequence>MKTWQDYRAWAATQAKLLRQHQFAQLDLEHLAEEVEAMGTSGKRVLEVLLTDLLVNLVKWQYQPVYVMRRQFAISGQRKRLNWLLKDNPDMAEQLPQTLTRAYELAVLAVAETTGIQPNRLPDQCPWTFAQISSADFLPPAEGTSCAK</sequence>
<gene>
    <name evidence="1" type="ORF">L2Y54_10025</name>
</gene>
<dbReference type="InterPro" id="IPR002636">
    <property type="entry name" value="DUF29"/>
</dbReference>
<evidence type="ECO:0000313" key="2">
    <source>
        <dbReference type="Proteomes" id="UP001054801"/>
    </source>
</evidence>
<accession>A0ABY3T565</accession>
<name>A0ABY3T565_9GAMM</name>
<reference evidence="1" key="1">
    <citation type="journal article" date="2022" name="Microorganisms">
        <title>Two New Species of Filamentous Sulfur Bacteria of the Genus Thiothrix, Thiothrix winogradskyi sp. nov. and 'Candidatus Thiothrix sulfatifontis' sp. nov.</title>
        <authorList>
            <person name="Ravin N.V."/>
            <person name="Rossetti S."/>
            <person name="Beletsky A.V."/>
            <person name="Kadnikov V.V."/>
            <person name="Rudenko T.S."/>
            <person name="Smolyakov D.D."/>
            <person name="Moskvitina M.I."/>
            <person name="Gureeva M.V."/>
            <person name="Mardanov A.V."/>
            <person name="Grabovich M.Y."/>
        </authorList>
    </citation>
    <scope>NUCLEOTIDE SEQUENCE</scope>
    <source>
        <strain evidence="1">CT3</strain>
    </source>
</reference>